<evidence type="ECO:0000256" key="2">
    <source>
        <dbReference type="ARBA" id="ARBA00022771"/>
    </source>
</evidence>
<evidence type="ECO:0000256" key="3">
    <source>
        <dbReference type="ARBA" id="ARBA00022833"/>
    </source>
</evidence>
<dbReference type="InterPro" id="IPR011011">
    <property type="entry name" value="Znf_FYVE_PHD"/>
</dbReference>
<dbReference type="PANTHER" id="PTHR47162">
    <property type="entry name" value="OS02G0192300 PROTEIN"/>
    <property type="match status" value="1"/>
</dbReference>
<dbReference type="InterPro" id="IPR013083">
    <property type="entry name" value="Znf_RING/FYVE/PHD"/>
</dbReference>
<feature type="domain" description="PHD-type" evidence="5">
    <location>
        <begin position="1"/>
        <end position="31"/>
    </location>
</feature>
<evidence type="ECO:0000256" key="1">
    <source>
        <dbReference type="ARBA" id="ARBA00022723"/>
    </source>
</evidence>
<gene>
    <name evidence="6" type="primary">PHRF1_0</name>
    <name evidence="6" type="ORF">g.46608</name>
</gene>
<evidence type="ECO:0000313" key="6">
    <source>
        <dbReference type="EMBL" id="JAQ10359.1"/>
    </source>
</evidence>
<name>A0A146LSY4_LYGHE</name>
<feature type="region of interest" description="Disordered" evidence="4">
    <location>
        <begin position="102"/>
        <end position="124"/>
    </location>
</feature>
<feature type="compositionally biased region" description="Polar residues" evidence="4">
    <location>
        <begin position="48"/>
        <end position="67"/>
    </location>
</feature>
<keyword evidence="3" id="KW-0862">Zinc</keyword>
<dbReference type="AlphaFoldDB" id="A0A146LSY4"/>
<feature type="compositionally biased region" description="Low complexity" evidence="4">
    <location>
        <begin position="105"/>
        <end position="124"/>
    </location>
</feature>
<dbReference type="Pfam" id="PF00628">
    <property type="entry name" value="PHD"/>
    <property type="match status" value="1"/>
</dbReference>
<protein>
    <submittedName>
        <fullName evidence="6">PHD and RING finger domain-containing protein 1</fullName>
    </submittedName>
</protein>
<evidence type="ECO:0000259" key="5">
    <source>
        <dbReference type="Pfam" id="PF00628"/>
    </source>
</evidence>
<sequence length="124" mass="13409">MCDGCDALYHMSCLTPPLVEIPKDDWYCPTCYARMGKQTAAITMLQRTRAGTANSSKNRRTGTTVPAPTTDVHVLQHQPEPSPITLSSKLRPGVSKRTVVLADVSHTSSSNESGQSSESSENDD</sequence>
<dbReference type="EMBL" id="GDHC01008270">
    <property type="protein sequence ID" value="JAQ10359.1"/>
    <property type="molecule type" value="Transcribed_RNA"/>
</dbReference>
<feature type="region of interest" description="Disordered" evidence="4">
    <location>
        <begin position="48"/>
        <end position="70"/>
    </location>
</feature>
<reference evidence="6" key="1">
    <citation type="journal article" date="2016" name="Gigascience">
        <title>De novo construction of an expanded transcriptome assembly for the western tarnished plant bug, Lygus hesperus.</title>
        <authorList>
            <person name="Tassone E.E."/>
            <person name="Geib S.M."/>
            <person name="Hall B."/>
            <person name="Fabrick J.A."/>
            <person name="Brent C.S."/>
            <person name="Hull J.J."/>
        </authorList>
    </citation>
    <scope>NUCLEOTIDE SEQUENCE</scope>
</reference>
<dbReference type="PANTHER" id="PTHR47162:SF10">
    <property type="entry name" value="METHYL-CPG-BINDING DOMAIN-CONTAINING PROTEIN 9 ISOFORM X1"/>
    <property type="match status" value="1"/>
</dbReference>
<keyword evidence="2" id="KW-0863">Zinc-finger</keyword>
<accession>A0A146LSY4</accession>
<dbReference type="InterPro" id="IPR019787">
    <property type="entry name" value="Znf_PHD-finger"/>
</dbReference>
<dbReference type="SUPFAM" id="SSF57903">
    <property type="entry name" value="FYVE/PHD zinc finger"/>
    <property type="match status" value="1"/>
</dbReference>
<dbReference type="GO" id="GO:0008270">
    <property type="term" value="F:zinc ion binding"/>
    <property type="evidence" value="ECO:0007669"/>
    <property type="project" value="UniProtKB-KW"/>
</dbReference>
<evidence type="ECO:0000256" key="4">
    <source>
        <dbReference type="SAM" id="MobiDB-lite"/>
    </source>
</evidence>
<organism evidence="6">
    <name type="scientific">Lygus hesperus</name>
    <name type="common">Western plant bug</name>
    <dbReference type="NCBI Taxonomy" id="30085"/>
    <lineage>
        <taxon>Eukaryota</taxon>
        <taxon>Metazoa</taxon>
        <taxon>Ecdysozoa</taxon>
        <taxon>Arthropoda</taxon>
        <taxon>Hexapoda</taxon>
        <taxon>Insecta</taxon>
        <taxon>Pterygota</taxon>
        <taxon>Neoptera</taxon>
        <taxon>Paraneoptera</taxon>
        <taxon>Hemiptera</taxon>
        <taxon>Heteroptera</taxon>
        <taxon>Panheteroptera</taxon>
        <taxon>Cimicomorpha</taxon>
        <taxon>Miridae</taxon>
        <taxon>Mirini</taxon>
        <taxon>Lygus</taxon>
    </lineage>
</organism>
<proteinExistence type="predicted"/>
<dbReference type="Gene3D" id="3.30.40.10">
    <property type="entry name" value="Zinc/RING finger domain, C3HC4 (zinc finger)"/>
    <property type="match status" value="1"/>
</dbReference>
<keyword evidence="1" id="KW-0479">Metal-binding</keyword>